<evidence type="ECO:0000256" key="1">
    <source>
        <dbReference type="SAM" id="Coils"/>
    </source>
</evidence>
<keyword evidence="4" id="KW-1185">Reference proteome</keyword>
<feature type="compositionally biased region" description="Low complexity" evidence="2">
    <location>
        <begin position="177"/>
        <end position="192"/>
    </location>
</feature>
<reference evidence="3 4" key="1">
    <citation type="submission" date="2013-07" db="EMBL/GenBank/DDBJ databases">
        <authorList>
            <person name="Stoco P.H."/>
            <person name="Wagner G."/>
            <person name="Gerber A."/>
            <person name="Zaha A."/>
            <person name="Thompson C."/>
            <person name="Bartholomeu D.C."/>
            <person name="Luckemeyer D.D."/>
            <person name="Bahia D."/>
            <person name="Loreto E."/>
            <person name="Prestes E.B."/>
            <person name="Lima F.M."/>
            <person name="Rodrigues-Luiz G."/>
            <person name="Vallejo G.A."/>
            <person name="Filho J.F."/>
            <person name="Monteiro K.M."/>
            <person name="Tyler K.M."/>
            <person name="de Almeida L.G."/>
            <person name="Ortiz M.F."/>
            <person name="Siervo M.A."/>
            <person name="de Moraes M.H."/>
            <person name="Cunha O.L."/>
            <person name="Mendonca-Neto R."/>
            <person name="Silva R."/>
            <person name="Teixeira S.M."/>
            <person name="Murta S.M."/>
            <person name="Sincero T.C."/>
            <person name="Mendes T.A."/>
            <person name="Urmenyi T.P."/>
            <person name="Silva V.G."/>
            <person name="da Rocha W.D."/>
            <person name="Andersson B."/>
            <person name="Romanha A.J."/>
            <person name="Steindel M."/>
            <person name="de Vasconcelos A.T."/>
            <person name="Grisard E.C."/>
        </authorList>
    </citation>
    <scope>NUCLEOTIDE SEQUENCE [LARGE SCALE GENOMIC DNA]</scope>
    <source>
        <strain evidence="3 4">SC58</strain>
    </source>
</reference>
<gene>
    <name evidence="3" type="ORF">TRSC58_05114</name>
</gene>
<keyword evidence="1" id="KW-0175">Coiled coil</keyword>
<evidence type="ECO:0000256" key="2">
    <source>
        <dbReference type="SAM" id="MobiDB-lite"/>
    </source>
</evidence>
<name>A0A061J1Q0_TRYRA</name>
<dbReference type="GO" id="GO:0005852">
    <property type="term" value="C:eukaryotic translation initiation factor 3 complex"/>
    <property type="evidence" value="ECO:0007669"/>
    <property type="project" value="InterPro"/>
</dbReference>
<evidence type="ECO:0000313" key="4">
    <source>
        <dbReference type="Proteomes" id="UP000031737"/>
    </source>
</evidence>
<accession>A0A061J1Q0</accession>
<feature type="coiled-coil region" evidence="1">
    <location>
        <begin position="8"/>
        <end position="43"/>
    </location>
</feature>
<protein>
    <submittedName>
        <fullName evidence="3">Uncharacterized protein</fullName>
    </submittedName>
</protein>
<dbReference type="Pfam" id="PF08597">
    <property type="entry name" value="eIF3_subunit"/>
    <property type="match status" value="1"/>
</dbReference>
<dbReference type="VEuPathDB" id="TriTrypDB:TRSC58_05114"/>
<dbReference type="InterPro" id="IPR013906">
    <property type="entry name" value="eIF3j"/>
</dbReference>
<organism evidence="3 4">
    <name type="scientific">Trypanosoma rangeli SC58</name>
    <dbReference type="NCBI Taxonomy" id="429131"/>
    <lineage>
        <taxon>Eukaryota</taxon>
        <taxon>Discoba</taxon>
        <taxon>Euglenozoa</taxon>
        <taxon>Kinetoplastea</taxon>
        <taxon>Metakinetoplastina</taxon>
        <taxon>Trypanosomatida</taxon>
        <taxon>Trypanosomatidae</taxon>
        <taxon>Trypanosoma</taxon>
        <taxon>Herpetosoma</taxon>
    </lineage>
</organism>
<dbReference type="OrthoDB" id="251683at2759"/>
<proteinExistence type="predicted"/>
<dbReference type="EMBL" id="AUPL01005114">
    <property type="protein sequence ID" value="ESL07202.1"/>
    <property type="molecule type" value="Genomic_DNA"/>
</dbReference>
<evidence type="ECO:0000313" key="3">
    <source>
        <dbReference type="EMBL" id="ESL07202.1"/>
    </source>
</evidence>
<comment type="caution">
    <text evidence="3">The sequence shown here is derived from an EMBL/GenBank/DDBJ whole genome shotgun (WGS) entry which is preliminary data.</text>
</comment>
<dbReference type="Proteomes" id="UP000031737">
    <property type="component" value="Unassembled WGS sequence"/>
</dbReference>
<dbReference type="AlphaFoldDB" id="A0A061J1Q0"/>
<sequence length="226" mass="24624">MDDDYGDFDEYNDAADDWEAEAVEEEAREKEILEQKAIIEEQKAKKRVKAPAKVKEEEEEALAADVAAAFIQMKEKASSAGEAMSLLGNTGKNASTLIADMPVYTKEEAMAVGEAIANRLLTFAKSPHFNTMLTVVFQDFAQEFRTREAANTEATRVHVSSEALKRRGKRFHKAKAANHNDGAAATDTTANKESVKGKVEGDALAFDAVVDVGGAAGISREEEDFM</sequence>
<dbReference type="GO" id="GO:0003743">
    <property type="term" value="F:translation initiation factor activity"/>
    <property type="evidence" value="ECO:0007669"/>
    <property type="project" value="InterPro"/>
</dbReference>
<feature type="region of interest" description="Disordered" evidence="2">
    <location>
        <begin position="173"/>
        <end position="194"/>
    </location>
</feature>